<gene>
    <name evidence="1" type="ORF">DRB17_12395</name>
</gene>
<keyword evidence="2" id="KW-1185">Reference proteome</keyword>
<dbReference type="RefSeq" id="WP_114582528.1">
    <property type="nucleotide sequence ID" value="NZ_QPMH01000011.1"/>
</dbReference>
<name>A0A369TF06_9PROT</name>
<dbReference type="Proteomes" id="UP000253941">
    <property type="component" value="Unassembled WGS sequence"/>
</dbReference>
<comment type="caution">
    <text evidence="1">The sequence shown here is derived from an EMBL/GenBank/DDBJ whole genome shotgun (WGS) entry which is preliminary data.</text>
</comment>
<organism evidence="1 2">
    <name type="scientific">Ferruginivarius sediminum</name>
    <dbReference type="NCBI Taxonomy" id="2661937"/>
    <lineage>
        <taxon>Bacteria</taxon>
        <taxon>Pseudomonadati</taxon>
        <taxon>Pseudomonadota</taxon>
        <taxon>Alphaproteobacteria</taxon>
        <taxon>Rhodospirillales</taxon>
        <taxon>Rhodospirillaceae</taxon>
        <taxon>Ferruginivarius</taxon>
    </lineage>
</organism>
<dbReference type="EMBL" id="QPMH01000011">
    <property type="protein sequence ID" value="RDD61496.1"/>
    <property type="molecule type" value="Genomic_DNA"/>
</dbReference>
<accession>A0A369TF06</accession>
<protein>
    <submittedName>
        <fullName evidence="1">Uncharacterized protein</fullName>
    </submittedName>
</protein>
<reference evidence="1 2" key="1">
    <citation type="submission" date="2018-07" db="EMBL/GenBank/DDBJ databases">
        <title>Venubactetium sediminum gen. nov., sp. nov., isolated from a marine solar saltern.</title>
        <authorList>
            <person name="Wang S."/>
        </authorList>
    </citation>
    <scope>NUCLEOTIDE SEQUENCE [LARGE SCALE GENOMIC DNA]</scope>
    <source>
        <strain evidence="1 2">WD2A32</strain>
    </source>
</reference>
<evidence type="ECO:0000313" key="2">
    <source>
        <dbReference type="Proteomes" id="UP000253941"/>
    </source>
</evidence>
<dbReference type="AlphaFoldDB" id="A0A369TF06"/>
<sequence length="119" mass="13753">MTLRLPVTAAPGAATMSSFRREEVPAPNVRDTRRLRGSAKHTVFVGTTRRPLQEEALMAPEKSWCEGHCKGYWTIVYGPETRSQGRSMSFGFSDREDAEAFQRWRRERRDHHAEPEDFE</sequence>
<proteinExistence type="predicted"/>
<evidence type="ECO:0000313" key="1">
    <source>
        <dbReference type="EMBL" id="RDD61496.1"/>
    </source>
</evidence>